<protein>
    <recommendedName>
        <fullName evidence="3">Galectin</fullName>
    </recommendedName>
</protein>
<keyword evidence="2" id="KW-1185">Reference proteome</keyword>
<name>A0AA36IVX0_9DINO</name>
<reference evidence="1" key="1">
    <citation type="submission" date="2023-08" db="EMBL/GenBank/DDBJ databases">
        <authorList>
            <person name="Chen Y."/>
            <person name="Shah S."/>
            <person name="Dougan E. K."/>
            <person name="Thang M."/>
            <person name="Chan C."/>
        </authorList>
    </citation>
    <scope>NUCLEOTIDE SEQUENCE</scope>
</reference>
<proteinExistence type="predicted"/>
<dbReference type="AlphaFoldDB" id="A0AA36IVX0"/>
<evidence type="ECO:0008006" key="3">
    <source>
        <dbReference type="Google" id="ProtNLM"/>
    </source>
</evidence>
<comment type="caution">
    <text evidence="1">The sequence shown here is derived from an EMBL/GenBank/DDBJ whole genome shotgun (WGS) entry which is preliminary data.</text>
</comment>
<evidence type="ECO:0000313" key="2">
    <source>
        <dbReference type="Proteomes" id="UP001178507"/>
    </source>
</evidence>
<gene>
    <name evidence="1" type="ORF">EVOR1521_LOCUS18641</name>
</gene>
<dbReference type="Proteomes" id="UP001178507">
    <property type="component" value="Unassembled WGS sequence"/>
</dbReference>
<dbReference type="EMBL" id="CAUJNA010002668">
    <property type="protein sequence ID" value="CAJ1393870.1"/>
    <property type="molecule type" value="Genomic_DNA"/>
</dbReference>
<accession>A0AA36IVX0</accession>
<organism evidence="1 2">
    <name type="scientific">Effrenium voratum</name>
    <dbReference type="NCBI Taxonomy" id="2562239"/>
    <lineage>
        <taxon>Eukaryota</taxon>
        <taxon>Sar</taxon>
        <taxon>Alveolata</taxon>
        <taxon>Dinophyceae</taxon>
        <taxon>Suessiales</taxon>
        <taxon>Symbiodiniaceae</taxon>
        <taxon>Effrenium</taxon>
    </lineage>
</organism>
<sequence length="152" mass="16756">MRRTSHEDWQLPGDSSSALPIAGSLRLDKGGLYLWTLQVVRQCEDRPQVHFGIHGLGHARPWRLVNTSRCSRSRDDGPWISRPGGDVCISEGDFIHCEADFRGLQVPLGRFSFAINEGPFEVVFEDIPLVHGAMNPVVAMGGDGTMVRVCAT</sequence>
<evidence type="ECO:0000313" key="1">
    <source>
        <dbReference type="EMBL" id="CAJ1393870.1"/>
    </source>
</evidence>